<feature type="chain" id="PRO_5045436161" evidence="2">
    <location>
        <begin position="23"/>
        <end position="139"/>
    </location>
</feature>
<keyword evidence="2" id="KW-0732">Signal</keyword>
<sequence>MRKYFLSLSALLMLQAAPQSFAGDLGINVILSGEIKPGVYGEVQIGNAPRPVVVYDQPRVIVVDKRYVDRAPIYLHVPPGHAKHWDKHCHEYHACERRVYFVRSQEYEPEYQREHEHDHDHDRPHKEHKHGKGHGKDKH</sequence>
<dbReference type="RefSeq" id="WP_189415963.1">
    <property type="nucleotide sequence ID" value="NZ_BMYZ01000001.1"/>
</dbReference>
<feature type="compositionally biased region" description="Basic residues" evidence="1">
    <location>
        <begin position="126"/>
        <end position="139"/>
    </location>
</feature>
<dbReference type="EMBL" id="BMYZ01000001">
    <property type="protein sequence ID" value="GGY64978.1"/>
    <property type="molecule type" value="Genomic_DNA"/>
</dbReference>
<dbReference type="Proteomes" id="UP000619761">
    <property type="component" value="Unassembled WGS sequence"/>
</dbReference>
<protein>
    <submittedName>
        <fullName evidence="3">Uncharacterized protein</fullName>
    </submittedName>
</protein>
<feature type="compositionally biased region" description="Basic and acidic residues" evidence="1">
    <location>
        <begin position="110"/>
        <end position="125"/>
    </location>
</feature>
<evidence type="ECO:0000313" key="4">
    <source>
        <dbReference type="Proteomes" id="UP000619761"/>
    </source>
</evidence>
<evidence type="ECO:0000313" key="3">
    <source>
        <dbReference type="EMBL" id="GGY64978.1"/>
    </source>
</evidence>
<gene>
    <name evidence="3" type="ORF">GCM10011613_05980</name>
</gene>
<accession>A0ABQ3AV06</accession>
<comment type="caution">
    <text evidence="3">The sequence shown here is derived from an EMBL/GenBank/DDBJ whole genome shotgun (WGS) entry which is preliminary data.</text>
</comment>
<feature type="signal peptide" evidence="2">
    <location>
        <begin position="1"/>
        <end position="22"/>
    </location>
</feature>
<organism evidence="3 4">
    <name type="scientific">Cellvibrio zantedeschiae</name>
    <dbReference type="NCBI Taxonomy" id="1237077"/>
    <lineage>
        <taxon>Bacteria</taxon>
        <taxon>Pseudomonadati</taxon>
        <taxon>Pseudomonadota</taxon>
        <taxon>Gammaproteobacteria</taxon>
        <taxon>Cellvibrionales</taxon>
        <taxon>Cellvibrionaceae</taxon>
        <taxon>Cellvibrio</taxon>
    </lineage>
</organism>
<feature type="region of interest" description="Disordered" evidence="1">
    <location>
        <begin position="109"/>
        <end position="139"/>
    </location>
</feature>
<name>A0ABQ3AV06_9GAMM</name>
<proteinExistence type="predicted"/>
<evidence type="ECO:0000256" key="2">
    <source>
        <dbReference type="SAM" id="SignalP"/>
    </source>
</evidence>
<reference evidence="4" key="1">
    <citation type="journal article" date="2019" name="Int. J. Syst. Evol. Microbiol.">
        <title>The Global Catalogue of Microorganisms (GCM) 10K type strain sequencing project: providing services to taxonomists for standard genome sequencing and annotation.</title>
        <authorList>
            <consortium name="The Broad Institute Genomics Platform"/>
            <consortium name="The Broad Institute Genome Sequencing Center for Infectious Disease"/>
            <person name="Wu L."/>
            <person name="Ma J."/>
        </authorList>
    </citation>
    <scope>NUCLEOTIDE SEQUENCE [LARGE SCALE GENOMIC DNA]</scope>
    <source>
        <strain evidence="4">KCTC 32239</strain>
    </source>
</reference>
<keyword evidence="4" id="KW-1185">Reference proteome</keyword>
<evidence type="ECO:0000256" key="1">
    <source>
        <dbReference type="SAM" id="MobiDB-lite"/>
    </source>
</evidence>